<proteinExistence type="predicted"/>
<organism evidence="1 2">
    <name type="scientific">Umbelopsis vinacea</name>
    <dbReference type="NCBI Taxonomy" id="44442"/>
    <lineage>
        <taxon>Eukaryota</taxon>
        <taxon>Fungi</taxon>
        <taxon>Fungi incertae sedis</taxon>
        <taxon>Mucoromycota</taxon>
        <taxon>Mucoromycotina</taxon>
        <taxon>Umbelopsidomycetes</taxon>
        <taxon>Umbelopsidales</taxon>
        <taxon>Umbelopsidaceae</taxon>
        <taxon>Umbelopsis</taxon>
    </lineage>
</organism>
<reference evidence="1" key="1">
    <citation type="submission" date="2020-12" db="EMBL/GenBank/DDBJ databases">
        <title>Metabolic potential, ecology and presence of endohyphal bacteria is reflected in genomic diversity of Mucoromycotina.</title>
        <authorList>
            <person name="Muszewska A."/>
            <person name="Okrasinska A."/>
            <person name="Steczkiewicz K."/>
            <person name="Drgas O."/>
            <person name="Orlowska M."/>
            <person name="Perlinska-Lenart U."/>
            <person name="Aleksandrzak-Piekarczyk T."/>
            <person name="Szatraj K."/>
            <person name="Zielenkiewicz U."/>
            <person name="Pilsyk S."/>
            <person name="Malc E."/>
            <person name="Mieczkowski P."/>
            <person name="Kruszewska J.S."/>
            <person name="Biernat P."/>
            <person name="Pawlowska J."/>
        </authorList>
    </citation>
    <scope>NUCLEOTIDE SEQUENCE</scope>
    <source>
        <strain evidence="1">WA0000051536</strain>
    </source>
</reference>
<evidence type="ECO:0000313" key="1">
    <source>
        <dbReference type="EMBL" id="KAG2188088.1"/>
    </source>
</evidence>
<evidence type="ECO:0000313" key="2">
    <source>
        <dbReference type="Proteomes" id="UP000612746"/>
    </source>
</evidence>
<protein>
    <submittedName>
        <fullName evidence="1">Uncharacterized protein</fullName>
    </submittedName>
</protein>
<gene>
    <name evidence="1" type="ORF">INT44_000839</name>
</gene>
<comment type="caution">
    <text evidence="1">The sequence shown here is derived from an EMBL/GenBank/DDBJ whole genome shotgun (WGS) entry which is preliminary data.</text>
</comment>
<name>A0A8H7Q920_9FUNG</name>
<sequence>MDCLASQPHNARMHWSTHADDRMDEAVEQLLRIYNTRDSALPRPSHHHRTLSVDLSHAHRRGTQRASTSWLSANAGFEQQVYRVKETTHKVATKNTIDYTPPASPKQSPKARRMVTFEDQVEDQVVKNTTALPTPPASPVCENRMVSRDTTAHRQNRFFAMLHVEKPKMLSKRPR</sequence>
<dbReference type="AlphaFoldDB" id="A0A8H7Q920"/>
<accession>A0A8H7Q920</accession>
<dbReference type="Proteomes" id="UP000612746">
    <property type="component" value="Unassembled WGS sequence"/>
</dbReference>
<dbReference type="OrthoDB" id="2352320at2759"/>
<dbReference type="EMBL" id="JAEPRA010000002">
    <property type="protein sequence ID" value="KAG2188088.1"/>
    <property type="molecule type" value="Genomic_DNA"/>
</dbReference>
<keyword evidence="2" id="KW-1185">Reference proteome</keyword>